<gene>
    <name evidence="2" type="ORF">LTR97_007122</name>
</gene>
<evidence type="ECO:0000313" key="2">
    <source>
        <dbReference type="EMBL" id="KAK5698161.1"/>
    </source>
</evidence>
<proteinExistence type="predicted"/>
<dbReference type="Proteomes" id="UP001310594">
    <property type="component" value="Unassembled WGS sequence"/>
</dbReference>
<sequence length="180" mass="20196">MAETVFQSPELLEMTILYLPTQDMQVSRGVCKAWRDAIDSSIHIKRALFLVPGTCSDRAYDIAAWPVDSNCTIAGIPKPCEKYCSHPFFGDDDAAAGSVSMYNIPPSMTAVTEFTIRPSKDYEGMVIELEAFETFGSLYAKLADANAPDVMEWIEYEAIVEWGYKNYGNSPRSLPWRCEH</sequence>
<dbReference type="EMBL" id="JAVRQU010000010">
    <property type="protein sequence ID" value="KAK5698161.1"/>
    <property type="molecule type" value="Genomic_DNA"/>
</dbReference>
<comment type="caution">
    <text evidence="2">The sequence shown here is derived from an EMBL/GenBank/DDBJ whole genome shotgun (WGS) entry which is preliminary data.</text>
</comment>
<reference evidence="2" key="1">
    <citation type="submission" date="2023-08" db="EMBL/GenBank/DDBJ databases">
        <title>Black Yeasts Isolated from many extreme environments.</title>
        <authorList>
            <person name="Coleine C."/>
            <person name="Stajich J.E."/>
            <person name="Selbmann L."/>
        </authorList>
    </citation>
    <scope>NUCLEOTIDE SEQUENCE</scope>
    <source>
        <strain evidence="2">CCFEE 5810</strain>
    </source>
</reference>
<evidence type="ECO:0000313" key="3">
    <source>
        <dbReference type="Proteomes" id="UP001310594"/>
    </source>
</evidence>
<organism evidence="2 3">
    <name type="scientific">Elasticomyces elasticus</name>
    <dbReference type="NCBI Taxonomy" id="574655"/>
    <lineage>
        <taxon>Eukaryota</taxon>
        <taxon>Fungi</taxon>
        <taxon>Dikarya</taxon>
        <taxon>Ascomycota</taxon>
        <taxon>Pezizomycotina</taxon>
        <taxon>Dothideomycetes</taxon>
        <taxon>Dothideomycetidae</taxon>
        <taxon>Mycosphaerellales</taxon>
        <taxon>Teratosphaeriaceae</taxon>
        <taxon>Elasticomyces</taxon>
    </lineage>
</organism>
<dbReference type="AlphaFoldDB" id="A0AAN7WFL9"/>
<dbReference type="InterPro" id="IPR036047">
    <property type="entry name" value="F-box-like_dom_sf"/>
</dbReference>
<accession>A0AAN7WFL9</accession>
<evidence type="ECO:0000259" key="1">
    <source>
        <dbReference type="Pfam" id="PF00646"/>
    </source>
</evidence>
<dbReference type="InterPro" id="IPR001810">
    <property type="entry name" value="F-box_dom"/>
</dbReference>
<dbReference type="SUPFAM" id="SSF81383">
    <property type="entry name" value="F-box domain"/>
    <property type="match status" value="1"/>
</dbReference>
<dbReference type="Pfam" id="PF00646">
    <property type="entry name" value="F-box"/>
    <property type="match status" value="1"/>
</dbReference>
<protein>
    <recommendedName>
        <fullName evidence="1">F-box domain-containing protein</fullName>
    </recommendedName>
</protein>
<feature type="domain" description="F-box" evidence="1">
    <location>
        <begin position="9"/>
        <end position="41"/>
    </location>
</feature>
<name>A0AAN7WFL9_9PEZI</name>